<dbReference type="EMBL" id="PGCI01000270">
    <property type="protein sequence ID" value="PLW31394.1"/>
    <property type="molecule type" value="Genomic_DNA"/>
</dbReference>
<feature type="compositionally biased region" description="Polar residues" evidence="1">
    <location>
        <begin position="239"/>
        <end position="260"/>
    </location>
</feature>
<proteinExistence type="predicted"/>
<feature type="compositionally biased region" description="Polar residues" evidence="1">
    <location>
        <begin position="200"/>
        <end position="217"/>
    </location>
</feature>
<dbReference type="AlphaFoldDB" id="A0A2N5U0Y6"/>
<evidence type="ECO:0000313" key="3">
    <source>
        <dbReference type="Proteomes" id="UP000235392"/>
    </source>
</evidence>
<feature type="compositionally biased region" description="Basic residues" evidence="1">
    <location>
        <begin position="62"/>
        <end position="73"/>
    </location>
</feature>
<organism evidence="2 3">
    <name type="scientific">Puccinia coronata f. sp. avenae</name>
    <dbReference type="NCBI Taxonomy" id="200324"/>
    <lineage>
        <taxon>Eukaryota</taxon>
        <taxon>Fungi</taxon>
        <taxon>Dikarya</taxon>
        <taxon>Basidiomycota</taxon>
        <taxon>Pucciniomycotina</taxon>
        <taxon>Pucciniomycetes</taxon>
        <taxon>Pucciniales</taxon>
        <taxon>Pucciniaceae</taxon>
        <taxon>Puccinia</taxon>
    </lineage>
</organism>
<feature type="region of interest" description="Disordered" evidence="1">
    <location>
        <begin position="377"/>
        <end position="397"/>
    </location>
</feature>
<feature type="region of interest" description="Disordered" evidence="1">
    <location>
        <begin position="37"/>
        <end position="180"/>
    </location>
</feature>
<comment type="caution">
    <text evidence="2">The sequence shown here is derived from an EMBL/GenBank/DDBJ whole genome shotgun (WGS) entry which is preliminary data.</text>
</comment>
<feature type="region of interest" description="Disordered" evidence="1">
    <location>
        <begin position="200"/>
        <end position="265"/>
    </location>
</feature>
<protein>
    <submittedName>
        <fullName evidence="2">Uncharacterized protein</fullName>
    </submittedName>
</protein>
<name>A0A2N5U0Y6_9BASI</name>
<evidence type="ECO:0000256" key="1">
    <source>
        <dbReference type="SAM" id="MobiDB-lite"/>
    </source>
</evidence>
<accession>A0A2N5U0Y6</accession>
<evidence type="ECO:0000313" key="2">
    <source>
        <dbReference type="EMBL" id="PLW31394.1"/>
    </source>
</evidence>
<reference evidence="2 3" key="1">
    <citation type="submission" date="2017-11" db="EMBL/GenBank/DDBJ databases">
        <title>De novo assembly and phasing of dikaryotic genomes from two isolates of Puccinia coronata f. sp. avenae, the causal agent of oat crown rust.</title>
        <authorList>
            <person name="Miller M.E."/>
            <person name="Zhang Y."/>
            <person name="Omidvar V."/>
            <person name="Sperschneider J."/>
            <person name="Schwessinger B."/>
            <person name="Raley C."/>
            <person name="Palmer J.M."/>
            <person name="Garnica D."/>
            <person name="Upadhyaya N."/>
            <person name="Rathjen J."/>
            <person name="Taylor J.M."/>
            <person name="Park R.F."/>
            <person name="Dodds P.N."/>
            <person name="Hirsch C.D."/>
            <person name="Kianian S.F."/>
            <person name="Figueroa M."/>
        </authorList>
    </citation>
    <scope>NUCLEOTIDE SEQUENCE [LARGE SCALE GENOMIC DNA]</scope>
    <source>
        <strain evidence="2">12SD80</strain>
    </source>
</reference>
<feature type="compositionally biased region" description="Polar residues" evidence="1">
    <location>
        <begin position="163"/>
        <end position="180"/>
    </location>
</feature>
<feature type="compositionally biased region" description="Polar residues" evidence="1">
    <location>
        <begin position="112"/>
        <end position="139"/>
    </location>
</feature>
<sequence length="397" mass="42889">MKALAALKLPKWLKDKIGKFSQEIEAYKRVFEATGEIPKEEALKIHNPKKHARSPSTTTQKPPRKPKKPKQSHPPKAVDLLETDSAHSPEPDEEQTIVSPQSHPTPHASVAPLSTPNAATPNPSLSSATTFNQEAQTISPEEVFAPVDPRTQAPFSPPAIQTGFLSGQSEPSKLPSSHSQSTWLLIVASQYLTKQTNPVIASSTGASGRNSTKNPSIGSDGLNPGVPASSHPPPPPADHTNQTLPQDSNPSSQPAGQAPQTSPPRLFSILKSTDVQIAIMQIQQTVGGVKPSWERYQDAWKALQTLAKFRAASLQHPVPHQPDFQFERTTTSYPAWIKTITSLAPDFLSPSSNDLWNCPDIVDLTLLTKSIELEKSGSSEPFIPTTAKSTHSEATLV</sequence>
<feature type="compositionally biased region" description="Polar residues" evidence="1">
    <location>
        <begin position="386"/>
        <end position="397"/>
    </location>
</feature>
<dbReference type="Proteomes" id="UP000235392">
    <property type="component" value="Unassembled WGS sequence"/>
</dbReference>
<gene>
    <name evidence="2" type="ORF">PCASD_23953</name>
</gene>